<dbReference type="Gene3D" id="3.40.190.10">
    <property type="entry name" value="Periplasmic binding protein-like II"/>
    <property type="match status" value="2"/>
</dbReference>
<gene>
    <name evidence="2" type="ORF">EMK97_12690</name>
</gene>
<organism evidence="2 3">
    <name type="scientific">Litorilituus sediminis</name>
    <dbReference type="NCBI Taxonomy" id="718192"/>
    <lineage>
        <taxon>Bacteria</taxon>
        <taxon>Pseudomonadati</taxon>
        <taxon>Pseudomonadota</taxon>
        <taxon>Gammaproteobacteria</taxon>
        <taxon>Alteromonadales</taxon>
        <taxon>Colwelliaceae</taxon>
        <taxon>Litorilituus</taxon>
    </lineage>
</organism>
<evidence type="ECO:0008006" key="4">
    <source>
        <dbReference type="Google" id="ProtNLM"/>
    </source>
</evidence>
<dbReference type="AlphaFoldDB" id="A0A4P6P4W5"/>
<accession>A0A4P6P4W5</accession>
<dbReference type="OrthoDB" id="6399214at2"/>
<dbReference type="EMBL" id="CP034759">
    <property type="protein sequence ID" value="QBG36513.1"/>
    <property type="molecule type" value="Genomic_DNA"/>
</dbReference>
<reference evidence="2 3" key="1">
    <citation type="submission" date="2018-12" db="EMBL/GenBank/DDBJ databases">
        <title>Complete genome of Litorilituus sediminis.</title>
        <authorList>
            <person name="Liu A."/>
            <person name="Rong J."/>
        </authorList>
    </citation>
    <scope>NUCLEOTIDE SEQUENCE [LARGE SCALE GENOMIC DNA]</scope>
    <source>
        <strain evidence="2 3">JCM 17549</strain>
    </source>
</reference>
<dbReference type="KEGG" id="lsd:EMK97_12690"/>
<dbReference type="Proteomes" id="UP000290244">
    <property type="component" value="Chromosome"/>
</dbReference>
<name>A0A4P6P4W5_9GAMM</name>
<proteinExistence type="predicted"/>
<keyword evidence="3" id="KW-1185">Reference proteome</keyword>
<sequence length="259" mass="29686">MSKLAVISWLLLFLYCASAAVIAKPSEKLQQYYLTFPPYWQEPGEDFLGLHYRLAQKVYQHAGLDVVFVHVPYQRMQFQIEQGKVAFINYGEIKSINTEDILHICVPPTKVTLRVYYLKDELPQLTKPDDFNGKNIIILHGLPLGEYESLKSNPQITFMRPRTIAAALKGLYIGRGDYLIVFDNLMTNANLANNHHDLSKLKSYPLYTLLGYPITTPKRYPNGKAICQKVRRSYNALVADGVIDETNKVLNIDINYLQR</sequence>
<protein>
    <recommendedName>
        <fullName evidence="4">Transporter substrate-binding domain-containing protein</fullName>
    </recommendedName>
</protein>
<evidence type="ECO:0000313" key="3">
    <source>
        <dbReference type="Proteomes" id="UP000290244"/>
    </source>
</evidence>
<feature type="signal peptide" evidence="1">
    <location>
        <begin position="1"/>
        <end position="19"/>
    </location>
</feature>
<evidence type="ECO:0000256" key="1">
    <source>
        <dbReference type="SAM" id="SignalP"/>
    </source>
</evidence>
<dbReference type="SUPFAM" id="SSF53850">
    <property type="entry name" value="Periplasmic binding protein-like II"/>
    <property type="match status" value="1"/>
</dbReference>
<dbReference type="RefSeq" id="WP_130602734.1">
    <property type="nucleotide sequence ID" value="NZ_CP034759.1"/>
</dbReference>
<feature type="chain" id="PRO_5020416715" description="Transporter substrate-binding domain-containing protein" evidence="1">
    <location>
        <begin position="20"/>
        <end position="259"/>
    </location>
</feature>
<keyword evidence="1" id="KW-0732">Signal</keyword>
<evidence type="ECO:0000313" key="2">
    <source>
        <dbReference type="EMBL" id="QBG36513.1"/>
    </source>
</evidence>